<dbReference type="PROSITE" id="PS00369">
    <property type="entry name" value="PTS_HPR_HIS"/>
    <property type="match status" value="1"/>
</dbReference>
<dbReference type="GO" id="GO:0005737">
    <property type="term" value="C:cytoplasm"/>
    <property type="evidence" value="ECO:0007669"/>
    <property type="project" value="UniProtKB-SubCell"/>
</dbReference>
<dbReference type="CDD" id="cd00367">
    <property type="entry name" value="PTS-HPr_like"/>
    <property type="match status" value="1"/>
</dbReference>
<dbReference type="InterPro" id="IPR035895">
    <property type="entry name" value="HPr-like_sf"/>
</dbReference>
<dbReference type="InterPro" id="IPR001020">
    <property type="entry name" value="PTS_HPr_His_P_site"/>
</dbReference>
<dbReference type="Gene3D" id="3.30.1340.10">
    <property type="entry name" value="HPr-like"/>
    <property type="match status" value="1"/>
</dbReference>
<keyword evidence="4" id="KW-0598">Phosphotransferase system</keyword>
<organism evidence="6 7">
    <name type="scientific">Alginatibacterium sediminis</name>
    <dbReference type="NCBI Taxonomy" id="2164068"/>
    <lineage>
        <taxon>Bacteria</taxon>
        <taxon>Pseudomonadati</taxon>
        <taxon>Pseudomonadota</taxon>
        <taxon>Gammaproteobacteria</taxon>
        <taxon>Alteromonadales</taxon>
        <taxon>Alteromonadaceae</taxon>
        <taxon>Alginatibacterium</taxon>
    </lineage>
</organism>
<name>A0A420E9M3_9ALTE</name>
<dbReference type="GO" id="GO:0009401">
    <property type="term" value="P:phosphoenolpyruvate-dependent sugar phosphotransferase system"/>
    <property type="evidence" value="ECO:0007669"/>
    <property type="project" value="UniProtKB-KW"/>
</dbReference>
<dbReference type="SUPFAM" id="SSF55594">
    <property type="entry name" value="HPr-like"/>
    <property type="match status" value="1"/>
</dbReference>
<keyword evidence="3" id="KW-0963">Cytoplasm</keyword>
<reference evidence="6 7" key="1">
    <citation type="submission" date="2018-09" db="EMBL/GenBank/DDBJ databases">
        <authorList>
            <person name="Wang Z."/>
        </authorList>
    </citation>
    <scope>NUCLEOTIDE SEQUENCE [LARGE SCALE GENOMIC DNA]</scope>
    <source>
        <strain evidence="6 7">ALS 81</strain>
    </source>
</reference>
<dbReference type="InterPro" id="IPR002114">
    <property type="entry name" value="PTS_HPr_Ser_P_site"/>
</dbReference>
<sequence length="90" mass="9857">MEYQRKVQIINRLGLHARAATKLVELAQSFDAQVTVSNADKNASADSIMGLMLLESAQGMEVNIHSSGPQALEALDAIQQLVESRFDENE</sequence>
<dbReference type="PANTHER" id="PTHR33705">
    <property type="entry name" value="PHOSPHOCARRIER PROTEIN HPR"/>
    <property type="match status" value="1"/>
</dbReference>
<feature type="domain" description="HPr" evidence="5">
    <location>
        <begin position="2"/>
        <end position="89"/>
    </location>
</feature>
<dbReference type="RefSeq" id="WP_120356007.1">
    <property type="nucleotide sequence ID" value="NZ_RAQO01000008.1"/>
</dbReference>
<dbReference type="AlphaFoldDB" id="A0A420E9M3"/>
<keyword evidence="7" id="KW-1185">Reference proteome</keyword>
<dbReference type="InterPro" id="IPR000032">
    <property type="entry name" value="HPr-like"/>
</dbReference>
<evidence type="ECO:0000256" key="1">
    <source>
        <dbReference type="ARBA" id="ARBA00004496"/>
    </source>
</evidence>
<proteinExistence type="inferred from homology"/>
<comment type="subcellular location">
    <subcellularLocation>
        <location evidence="1">Cytoplasm</location>
    </subcellularLocation>
</comment>
<dbReference type="Pfam" id="PF00381">
    <property type="entry name" value="PTS-HPr"/>
    <property type="match status" value="1"/>
</dbReference>
<accession>A0A420E9M3</accession>
<dbReference type="PRINTS" id="PR00107">
    <property type="entry name" value="PHOSPHOCPHPR"/>
</dbReference>
<evidence type="ECO:0000313" key="6">
    <source>
        <dbReference type="EMBL" id="RKF15922.1"/>
    </source>
</evidence>
<dbReference type="EMBL" id="RAQO01000008">
    <property type="protein sequence ID" value="RKF15922.1"/>
    <property type="molecule type" value="Genomic_DNA"/>
</dbReference>
<comment type="caution">
    <text evidence="6">The sequence shown here is derived from an EMBL/GenBank/DDBJ whole genome shotgun (WGS) entry which is preliminary data.</text>
</comment>
<dbReference type="PROSITE" id="PS51350">
    <property type="entry name" value="PTS_HPR_DOM"/>
    <property type="match status" value="1"/>
</dbReference>
<evidence type="ECO:0000259" key="5">
    <source>
        <dbReference type="PROSITE" id="PS51350"/>
    </source>
</evidence>
<evidence type="ECO:0000256" key="2">
    <source>
        <dbReference type="ARBA" id="ARBA00010736"/>
    </source>
</evidence>
<dbReference type="NCBIfam" id="TIGR01003">
    <property type="entry name" value="PTS_HPr_family"/>
    <property type="match status" value="1"/>
</dbReference>
<dbReference type="OrthoDB" id="9798965at2"/>
<dbReference type="Proteomes" id="UP000286482">
    <property type="component" value="Unassembled WGS sequence"/>
</dbReference>
<gene>
    <name evidence="6" type="ORF">DBZ36_16280</name>
</gene>
<evidence type="ECO:0000256" key="4">
    <source>
        <dbReference type="ARBA" id="ARBA00022683"/>
    </source>
</evidence>
<dbReference type="PANTHER" id="PTHR33705:SF2">
    <property type="entry name" value="PHOSPHOCARRIER PROTEIN NPR"/>
    <property type="match status" value="1"/>
</dbReference>
<protein>
    <submittedName>
        <fullName evidence="6">HPr family phosphocarrier protein</fullName>
    </submittedName>
</protein>
<dbReference type="PROSITE" id="PS00589">
    <property type="entry name" value="PTS_HPR_SER"/>
    <property type="match status" value="1"/>
</dbReference>
<comment type="similarity">
    <text evidence="2">Belongs to the HPr family.</text>
</comment>
<dbReference type="InterPro" id="IPR050399">
    <property type="entry name" value="HPr"/>
</dbReference>
<evidence type="ECO:0000313" key="7">
    <source>
        <dbReference type="Proteomes" id="UP000286482"/>
    </source>
</evidence>
<evidence type="ECO:0000256" key="3">
    <source>
        <dbReference type="ARBA" id="ARBA00022490"/>
    </source>
</evidence>